<gene>
    <name evidence="1" type="ORF">SAMN04488121_102234</name>
</gene>
<dbReference type="InterPro" id="IPR022385">
    <property type="entry name" value="Rhs_assc_core"/>
</dbReference>
<dbReference type="Proteomes" id="UP000199045">
    <property type="component" value="Unassembled WGS sequence"/>
</dbReference>
<protein>
    <submittedName>
        <fullName evidence="1">RHS repeat-associated core domain-containing protein</fullName>
    </submittedName>
</protein>
<dbReference type="AlphaFoldDB" id="A0A1G7LYV2"/>
<proteinExistence type="predicted"/>
<dbReference type="Gene3D" id="2.180.10.10">
    <property type="entry name" value="RHS repeat-associated core"/>
    <property type="match status" value="1"/>
</dbReference>
<dbReference type="STRING" id="104663.SAMN04488121_102234"/>
<dbReference type="EMBL" id="FNBN01000002">
    <property type="protein sequence ID" value="SDF54667.1"/>
    <property type="molecule type" value="Genomic_DNA"/>
</dbReference>
<evidence type="ECO:0000313" key="1">
    <source>
        <dbReference type="EMBL" id="SDF54667.1"/>
    </source>
</evidence>
<dbReference type="NCBIfam" id="TIGR03696">
    <property type="entry name" value="Rhs_assc_core"/>
    <property type="match status" value="1"/>
</dbReference>
<reference evidence="1 2" key="1">
    <citation type="submission" date="2016-10" db="EMBL/GenBank/DDBJ databases">
        <authorList>
            <person name="de Groot N.N."/>
        </authorList>
    </citation>
    <scope>NUCLEOTIDE SEQUENCE [LARGE SCALE GENOMIC DNA]</scope>
    <source>
        <strain evidence="1 2">DSM 527</strain>
    </source>
</reference>
<dbReference type="RefSeq" id="WP_245705382.1">
    <property type="nucleotide sequence ID" value="NZ_FNBN01000002.1"/>
</dbReference>
<accession>A0A1G7LYV2</accession>
<name>A0A1G7LYV2_CHIFI</name>
<organism evidence="1 2">
    <name type="scientific">Chitinophaga filiformis</name>
    <name type="common">Myxococcus filiformis</name>
    <name type="synonym">Flexibacter filiformis</name>
    <dbReference type="NCBI Taxonomy" id="104663"/>
    <lineage>
        <taxon>Bacteria</taxon>
        <taxon>Pseudomonadati</taxon>
        <taxon>Bacteroidota</taxon>
        <taxon>Chitinophagia</taxon>
        <taxon>Chitinophagales</taxon>
        <taxon>Chitinophagaceae</taxon>
        <taxon>Chitinophaga</taxon>
    </lineage>
</organism>
<sequence>MAFVYKQDSIELISHEEGRIRPIYKTGDSIRYAYDYLEKDHLGNVRTILTDQADFTVYAATMETKVAAQELALFSNIEETRVEKPSGYPEDKTTENNKFVTKLSAKDGGKKIGPSLVLRVMAGDTVQINARAFYKSQGPIDDNQKVPVEDIIVGLAQAFGTPTTVNSTHVSDLAINNTPFNADFYNNNYERLKEKGSESGQADRPKAYLNFVLFDDDFKLVEENSGVRQVKESPDELQELGVEKMAITKNGFLYVYTSNESQQDVFFDNVALALNNGPLLEKTHYYPFGLTMEGNSSSALTGVNYAKNRKEYNGIEHTRDLDINQYDAFFRTLDPQTGRWTQVDPKIESMEMWSPYASNYDNPILYSDFLGDEPEGPGDGIKKTGLVTGREYTLTAPTDFKSSLAFAGQYALGVLNEGVEAVNRYINPLVPAA</sequence>
<evidence type="ECO:0000313" key="2">
    <source>
        <dbReference type="Proteomes" id="UP000199045"/>
    </source>
</evidence>